<proteinExistence type="predicted"/>
<dbReference type="GO" id="GO:0003676">
    <property type="term" value="F:nucleic acid binding"/>
    <property type="evidence" value="ECO:0007669"/>
    <property type="project" value="InterPro"/>
</dbReference>
<dbReference type="InterPro" id="IPR041577">
    <property type="entry name" value="RT_RNaseH_2"/>
</dbReference>
<dbReference type="Pfam" id="PF13456">
    <property type="entry name" value="RVT_3"/>
    <property type="match status" value="1"/>
</dbReference>
<dbReference type="AlphaFoldDB" id="A0A2N9F0D0"/>
<dbReference type="InterPro" id="IPR036397">
    <property type="entry name" value="RNaseH_sf"/>
</dbReference>
<feature type="region of interest" description="Disordered" evidence="1">
    <location>
        <begin position="149"/>
        <end position="222"/>
    </location>
</feature>
<sequence length="653" mass="73783">MEDRPRDIIGEIRTIVGGLASGGTSQSSRKAYTRQAHNILVTQRPRKNVKMDDQVITFSEDDVRGIHQPHDDALVVTLTIAGFITRRVLIDNGSSTDIIYLPVYQQMKIDKERLRPIDIPLVGFTRDKVRPSGVVSFIIEAAQSSNFDLSPPRSIPHGTRYRGTQRRSGHSKGMLFRLSRTGDKTPDDDDRRGPETHRTHRGVGSGCGWTTKSHTKPRSIGTKMDGRLRESMIKFLKSNSDVFAWTHDDMPNIDPSTICHSVSSGKFFGFMVSQKGIEANPYKIKAMLEMTPPRTVKEFQSLTGRVAALNRFVSRMYLTSPPLLSPSQQGETFSLYLAVSPIAVSSALIREEGGTQLPVYYTSKAFQGAEEKYLAMEKLALALFTVVEEEPSEEKPERKWEVKIDGSSVKGAGGVGVVFKTPKRHLLKHSVRLQYPTTNNEAEYETLLTGLRIAKKLGATTLRVQSNSQLIVGQVNGEYEAKEDRMAKDLNLVRNTIRWFGIPRAFISDNGRQFDNSPFREFCEELGIRNHYSSPGHPQANEQVKVINRFLLKMIKTRLEGEKGLWPEELPNILWAYKMTTRTLTGETLFRLTYGTEAVIPVEIGLTTWRTNHHDESNNDSQLRTNLDLLDEARDQAEAKTRAYQQRMARYYD</sequence>
<feature type="compositionally biased region" description="Basic residues" evidence="1">
    <location>
        <begin position="159"/>
        <end position="170"/>
    </location>
</feature>
<dbReference type="PANTHER" id="PTHR48475">
    <property type="entry name" value="RIBONUCLEASE H"/>
    <property type="match status" value="1"/>
</dbReference>
<dbReference type="GO" id="GO:0004523">
    <property type="term" value="F:RNA-DNA hybrid ribonuclease activity"/>
    <property type="evidence" value="ECO:0007669"/>
    <property type="project" value="InterPro"/>
</dbReference>
<dbReference type="Gene3D" id="3.30.420.10">
    <property type="entry name" value="Ribonuclease H-like superfamily/Ribonuclease H"/>
    <property type="match status" value="1"/>
</dbReference>
<gene>
    <name evidence="3" type="ORF">FSB_LOCUS12318</name>
</gene>
<dbReference type="EMBL" id="OIVN01000710">
    <property type="protein sequence ID" value="SPC84436.1"/>
    <property type="molecule type" value="Genomic_DNA"/>
</dbReference>
<dbReference type="GO" id="GO:0015074">
    <property type="term" value="P:DNA integration"/>
    <property type="evidence" value="ECO:0007669"/>
    <property type="project" value="InterPro"/>
</dbReference>
<name>A0A2N9F0D0_FAGSY</name>
<protein>
    <recommendedName>
        <fullName evidence="2">Integrase catalytic domain-containing protein</fullName>
    </recommendedName>
</protein>
<evidence type="ECO:0000256" key="1">
    <source>
        <dbReference type="SAM" id="MobiDB-lite"/>
    </source>
</evidence>
<dbReference type="InterPro" id="IPR043502">
    <property type="entry name" value="DNA/RNA_pol_sf"/>
</dbReference>
<dbReference type="InterPro" id="IPR012337">
    <property type="entry name" value="RNaseH-like_sf"/>
</dbReference>
<feature type="compositionally biased region" description="Basic and acidic residues" evidence="1">
    <location>
        <begin position="180"/>
        <end position="197"/>
    </location>
</feature>
<dbReference type="SUPFAM" id="SSF56672">
    <property type="entry name" value="DNA/RNA polymerases"/>
    <property type="match status" value="1"/>
</dbReference>
<dbReference type="PANTHER" id="PTHR48475:SF2">
    <property type="entry name" value="RIBONUCLEASE H"/>
    <property type="match status" value="1"/>
</dbReference>
<dbReference type="InterPro" id="IPR001584">
    <property type="entry name" value="Integrase_cat-core"/>
</dbReference>
<dbReference type="Pfam" id="PF17919">
    <property type="entry name" value="RT_RNaseH_2"/>
    <property type="match status" value="1"/>
</dbReference>
<dbReference type="SUPFAM" id="SSF53098">
    <property type="entry name" value="Ribonuclease H-like"/>
    <property type="match status" value="2"/>
</dbReference>
<dbReference type="InterPro" id="IPR002156">
    <property type="entry name" value="RNaseH_domain"/>
</dbReference>
<accession>A0A2N9F0D0</accession>
<evidence type="ECO:0000313" key="3">
    <source>
        <dbReference type="EMBL" id="SPC84436.1"/>
    </source>
</evidence>
<organism evidence="3">
    <name type="scientific">Fagus sylvatica</name>
    <name type="common">Beechnut</name>
    <dbReference type="NCBI Taxonomy" id="28930"/>
    <lineage>
        <taxon>Eukaryota</taxon>
        <taxon>Viridiplantae</taxon>
        <taxon>Streptophyta</taxon>
        <taxon>Embryophyta</taxon>
        <taxon>Tracheophyta</taxon>
        <taxon>Spermatophyta</taxon>
        <taxon>Magnoliopsida</taxon>
        <taxon>eudicotyledons</taxon>
        <taxon>Gunneridae</taxon>
        <taxon>Pentapetalae</taxon>
        <taxon>rosids</taxon>
        <taxon>fabids</taxon>
        <taxon>Fagales</taxon>
        <taxon>Fagaceae</taxon>
        <taxon>Fagus</taxon>
    </lineage>
</organism>
<feature type="domain" description="Integrase catalytic" evidence="2">
    <location>
        <begin position="432"/>
        <end position="609"/>
    </location>
</feature>
<dbReference type="PROSITE" id="PS50994">
    <property type="entry name" value="INTEGRASE"/>
    <property type="match status" value="1"/>
</dbReference>
<dbReference type="CDD" id="cd09279">
    <property type="entry name" value="RNase_HI_like"/>
    <property type="match status" value="1"/>
</dbReference>
<reference evidence="3" key="1">
    <citation type="submission" date="2018-02" db="EMBL/GenBank/DDBJ databases">
        <authorList>
            <person name="Cohen D.B."/>
            <person name="Kent A.D."/>
        </authorList>
    </citation>
    <scope>NUCLEOTIDE SEQUENCE</scope>
</reference>
<evidence type="ECO:0000259" key="2">
    <source>
        <dbReference type="PROSITE" id="PS50994"/>
    </source>
</evidence>